<reference evidence="2 3" key="1">
    <citation type="submission" date="2023-09" db="EMBL/GenBank/DDBJ databases">
        <authorList>
            <person name="Rey-Velasco X."/>
        </authorList>
    </citation>
    <scope>NUCLEOTIDE SEQUENCE [LARGE SCALE GENOMIC DNA]</scope>
    <source>
        <strain evidence="2 3">W431</strain>
    </source>
</reference>
<keyword evidence="1" id="KW-1133">Transmembrane helix</keyword>
<proteinExistence type="predicted"/>
<dbReference type="RefSeq" id="WP_311579247.1">
    <property type="nucleotide sequence ID" value="NZ_JAVRIF010000003.1"/>
</dbReference>
<evidence type="ECO:0000313" key="3">
    <source>
        <dbReference type="Proteomes" id="UP001266357"/>
    </source>
</evidence>
<dbReference type="InterPro" id="IPR012902">
    <property type="entry name" value="N_methyl_site"/>
</dbReference>
<evidence type="ECO:0000256" key="1">
    <source>
        <dbReference type="SAM" id="Phobius"/>
    </source>
</evidence>
<dbReference type="SUPFAM" id="SSF54523">
    <property type="entry name" value="Pili subunits"/>
    <property type="match status" value="1"/>
</dbReference>
<dbReference type="Gene3D" id="3.30.700.10">
    <property type="entry name" value="Glycoprotein, Type 4 Pilin"/>
    <property type="match status" value="1"/>
</dbReference>
<feature type="transmembrane region" description="Helical" evidence="1">
    <location>
        <begin position="12"/>
        <end position="35"/>
    </location>
</feature>
<dbReference type="PROSITE" id="PS00409">
    <property type="entry name" value="PROKAR_NTER_METHYL"/>
    <property type="match status" value="1"/>
</dbReference>
<keyword evidence="1" id="KW-0472">Membrane</keyword>
<accession>A0ABU2ZZF2</accession>
<organism evidence="2 3">
    <name type="scientific">Thalassotalea castellviae</name>
    <dbReference type="NCBI Taxonomy" id="3075612"/>
    <lineage>
        <taxon>Bacteria</taxon>
        <taxon>Pseudomonadati</taxon>
        <taxon>Pseudomonadota</taxon>
        <taxon>Gammaproteobacteria</taxon>
        <taxon>Alteromonadales</taxon>
        <taxon>Colwelliaceae</taxon>
        <taxon>Thalassotalea</taxon>
    </lineage>
</organism>
<evidence type="ECO:0000313" key="2">
    <source>
        <dbReference type="EMBL" id="MDT0603310.1"/>
    </source>
</evidence>
<gene>
    <name evidence="2" type="ORF">RM573_06845</name>
</gene>
<name>A0ABU2ZZF2_9GAMM</name>
<keyword evidence="3" id="KW-1185">Reference proteome</keyword>
<dbReference type="Proteomes" id="UP001266357">
    <property type="component" value="Unassembled WGS sequence"/>
</dbReference>
<comment type="caution">
    <text evidence="2">The sequence shown here is derived from an EMBL/GenBank/DDBJ whole genome shotgun (WGS) entry which is preliminary data.</text>
</comment>
<sequence>MSRPIAKKQSGFTLVELVTVIVILGILAVGMSNFLQFGSRIFTETSARDQLVSSARFAIERLNREVRHAVPNSAKVDNASGNCLSFFPTIASTIYNDIPVSPEANSNTITIIPFDDSDIALANHVIVYPLMASDFTPSANTKFHAFNLPIDKTLTPWELSFSSPVTFATDSPTQRIFFYGNEVSYCVVGTQLIRTSDGNSSLMADDILNYYNANNVAAFKLTEASQTRNATIQIRLLFGVNGEESGEQVTFNNEIQVPNVP</sequence>
<dbReference type="EMBL" id="JAVRIF010000003">
    <property type="protein sequence ID" value="MDT0603310.1"/>
    <property type="molecule type" value="Genomic_DNA"/>
</dbReference>
<dbReference type="NCBIfam" id="TIGR02532">
    <property type="entry name" value="IV_pilin_GFxxxE"/>
    <property type="match status" value="1"/>
</dbReference>
<dbReference type="InterPro" id="IPR045584">
    <property type="entry name" value="Pilin-like"/>
</dbReference>
<protein>
    <submittedName>
        <fullName evidence="2">Type II secretion system protein</fullName>
    </submittedName>
</protein>
<keyword evidence="1" id="KW-0812">Transmembrane</keyword>
<dbReference type="Pfam" id="PF07963">
    <property type="entry name" value="N_methyl"/>
    <property type="match status" value="1"/>
</dbReference>